<dbReference type="PROSITE" id="PS50893">
    <property type="entry name" value="ABC_TRANSPORTER_2"/>
    <property type="match status" value="1"/>
</dbReference>
<dbReference type="InterPro" id="IPR003439">
    <property type="entry name" value="ABC_transporter-like_ATP-bd"/>
</dbReference>
<proteinExistence type="predicted"/>
<protein>
    <submittedName>
        <fullName evidence="5">ABC transporter ATP-binding protein</fullName>
    </submittedName>
</protein>
<evidence type="ECO:0000313" key="5">
    <source>
        <dbReference type="EMBL" id="MDG9700322.1"/>
    </source>
</evidence>
<dbReference type="GO" id="GO:0016887">
    <property type="term" value="F:ATP hydrolysis activity"/>
    <property type="evidence" value="ECO:0007669"/>
    <property type="project" value="InterPro"/>
</dbReference>
<evidence type="ECO:0000256" key="1">
    <source>
        <dbReference type="ARBA" id="ARBA00022475"/>
    </source>
</evidence>
<evidence type="ECO:0000256" key="3">
    <source>
        <dbReference type="ARBA" id="ARBA00022840"/>
    </source>
</evidence>
<evidence type="ECO:0000313" key="6">
    <source>
        <dbReference type="Proteomes" id="UP001237156"/>
    </source>
</evidence>
<keyword evidence="3 5" id="KW-0067">ATP-binding</keyword>
<accession>A0AAW6RN23</accession>
<dbReference type="EMBL" id="JARVII010000031">
    <property type="protein sequence ID" value="MDG9700322.1"/>
    <property type="molecule type" value="Genomic_DNA"/>
</dbReference>
<dbReference type="InterPro" id="IPR027417">
    <property type="entry name" value="P-loop_NTPase"/>
</dbReference>
<keyword evidence="2" id="KW-0547">Nucleotide-binding</keyword>
<keyword evidence="6" id="KW-1185">Reference proteome</keyword>
<dbReference type="PANTHER" id="PTHR42794">
    <property type="entry name" value="HEMIN IMPORT ATP-BINDING PROTEIN HMUV"/>
    <property type="match status" value="1"/>
</dbReference>
<comment type="caution">
    <text evidence="5">The sequence shown here is derived from an EMBL/GenBank/DDBJ whole genome shotgun (WGS) entry which is preliminary data.</text>
</comment>
<dbReference type="SMART" id="SM00382">
    <property type="entry name" value="AAA"/>
    <property type="match status" value="1"/>
</dbReference>
<evidence type="ECO:0000259" key="4">
    <source>
        <dbReference type="PROSITE" id="PS50893"/>
    </source>
</evidence>
<feature type="domain" description="ABC transporter" evidence="4">
    <location>
        <begin position="3"/>
        <end position="229"/>
    </location>
</feature>
<dbReference type="AlphaFoldDB" id="A0AAW6RN23"/>
<evidence type="ECO:0000256" key="2">
    <source>
        <dbReference type="ARBA" id="ARBA00022741"/>
    </source>
</evidence>
<dbReference type="RefSeq" id="WP_279525062.1">
    <property type="nucleotide sequence ID" value="NZ_JARVII010000031.1"/>
</dbReference>
<sequence length="260" mass="27865">MGLQLSHVSARRGRAEILKDVSATLPAGQIAGLIGPNGTGKSTLINAIATTLPHGGSIRFHGQPVRLGEVGFMPQHCQVRAGLSVLETVLLGRYERLGLRVAGGLIERALQVLDSFGIAHLHERAMTALSGGQQQLVLLAQRLIRQPRLLLLDEATSALDIRHQMQVFDRLHEYVQASGALVVIAIHDLNLAAQHAQTVLMLHGGHVAGCGPFDEVVTCESLRRVYGIEAEFARAPSGRTAIVPLRGCGEQQGRRPQGHG</sequence>
<dbReference type="CDD" id="cd03214">
    <property type="entry name" value="ABC_Iron-Siderophores_B12_Hemin"/>
    <property type="match status" value="1"/>
</dbReference>
<organism evidence="5 6">
    <name type="scientific">Ottowia cancrivicina</name>
    <dbReference type="NCBI Taxonomy" id="3040346"/>
    <lineage>
        <taxon>Bacteria</taxon>
        <taxon>Pseudomonadati</taxon>
        <taxon>Pseudomonadota</taxon>
        <taxon>Betaproteobacteria</taxon>
        <taxon>Burkholderiales</taxon>
        <taxon>Comamonadaceae</taxon>
        <taxon>Ottowia</taxon>
    </lineage>
</organism>
<name>A0AAW6RN23_9BURK</name>
<dbReference type="SUPFAM" id="SSF52540">
    <property type="entry name" value="P-loop containing nucleoside triphosphate hydrolases"/>
    <property type="match status" value="1"/>
</dbReference>
<gene>
    <name evidence="5" type="ORF">QB898_11490</name>
</gene>
<dbReference type="Gene3D" id="3.40.50.300">
    <property type="entry name" value="P-loop containing nucleotide triphosphate hydrolases"/>
    <property type="match status" value="1"/>
</dbReference>
<dbReference type="Proteomes" id="UP001237156">
    <property type="component" value="Unassembled WGS sequence"/>
</dbReference>
<keyword evidence="1" id="KW-1003">Cell membrane</keyword>
<dbReference type="InterPro" id="IPR003593">
    <property type="entry name" value="AAA+_ATPase"/>
</dbReference>
<dbReference type="GO" id="GO:0005524">
    <property type="term" value="F:ATP binding"/>
    <property type="evidence" value="ECO:0007669"/>
    <property type="project" value="UniProtKB-KW"/>
</dbReference>
<reference evidence="5 6" key="1">
    <citation type="submission" date="2023-04" db="EMBL/GenBank/DDBJ databases">
        <title>Ottowia paracancer sp. nov., isolated from human stomach.</title>
        <authorList>
            <person name="Song Y."/>
        </authorList>
    </citation>
    <scope>NUCLEOTIDE SEQUENCE [LARGE SCALE GENOMIC DNA]</scope>
    <source>
        <strain evidence="5 6">10c7w1</strain>
    </source>
</reference>
<dbReference type="Pfam" id="PF00005">
    <property type="entry name" value="ABC_tran"/>
    <property type="match status" value="1"/>
</dbReference>
<keyword evidence="1" id="KW-0472">Membrane</keyword>
<dbReference type="PANTHER" id="PTHR42794:SF2">
    <property type="entry name" value="ABC TRANSPORTER ATP-BINDING PROTEIN"/>
    <property type="match status" value="1"/>
</dbReference>